<dbReference type="HOGENOM" id="CLU_031811_0_0_1"/>
<dbReference type="InterPro" id="IPR000571">
    <property type="entry name" value="Znf_CCCH"/>
</dbReference>
<dbReference type="RefSeq" id="XP_040633646.1">
    <property type="nucleotide sequence ID" value="XM_040783312.1"/>
</dbReference>
<dbReference type="STRING" id="1388766.A0A017RZE6"/>
<keyword evidence="5" id="KW-0175">Coiled coil</keyword>
<keyword evidence="8" id="KW-1185">Reference proteome</keyword>
<dbReference type="PANTHER" id="PTHR37543:SF1">
    <property type="entry name" value="CCCH ZINC FINGER DNA BINDING PROTEIN (AFU_ORTHOLOGUE AFUA_5G12760)"/>
    <property type="match status" value="1"/>
</dbReference>
<dbReference type="Pfam" id="PF25540">
    <property type="entry name" value="DUF7923"/>
    <property type="match status" value="1"/>
</dbReference>
<dbReference type="GO" id="GO:0008270">
    <property type="term" value="F:zinc ion binding"/>
    <property type="evidence" value="ECO:0007669"/>
    <property type="project" value="UniProtKB-KW"/>
</dbReference>
<feature type="domain" description="C3H1-type" evidence="6">
    <location>
        <begin position="340"/>
        <end position="368"/>
    </location>
</feature>
<dbReference type="SMART" id="SM00356">
    <property type="entry name" value="ZnF_C3H1"/>
    <property type="match status" value="1"/>
</dbReference>
<keyword evidence="3 4" id="KW-0862">Zinc</keyword>
<evidence type="ECO:0000256" key="5">
    <source>
        <dbReference type="SAM" id="Coils"/>
    </source>
</evidence>
<keyword evidence="1 4" id="KW-0479">Metal-binding</keyword>
<dbReference type="PROSITE" id="PS50103">
    <property type="entry name" value="ZF_C3H1"/>
    <property type="match status" value="1"/>
</dbReference>
<evidence type="ECO:0000256" key="2">
    <source>
        <dbReference type="ARBA" id="ARBA00022771"/>
    </source>
</evidence>
<evidence type="ECO:0000256" key="3">
    <source>
        <dbReference type="ARBA" id="ARBA00022833"/>
    </source>
</evidence>
<dbReference type="AlphaFoldDB" id="A0A017RZE6"/>
<dbReference type="GeneID" id="63698436"/>
<evidence type="ECO:0000259" key="6">
    <source>
        <dbReference type="PROSITE" id="PS50103"/>
    </source>
</evidence>
<gene>
    <name evidence="7" type="ORF">EURHEDRAFT_417936</name>
</gene>
<dbReference type="InterPro" id="IPR036855">
    <property type="entry name" value="Znf_CCCH_sf"/>
</dbReference>
<dbReference type="PANTHER" id="PTHR37543">
    <property type="entry name" value="CCCH ZINC FINGER DNA BINDING PROTEIN (AFU_ORTHOLOGUE AFUA_5G12760)"/>
    <property type="match status" value="1"/>
</dbReference>
<dbReference type="InterPro" id="IPR057654">
    <property type="entry name" value="Znf-CCCH_tandem"/>
</dbReference>
<evidence type="ECO:0000256" key="4">
    <source>
        <dbReference type="PROSITE-ProRule" id="PRU00723"/>
    </source>
</evidence>
<dbReference type="Proteomes" id="UP000019804">
    <property type="component" value="Unassembled WGS sequence"/>
</dbReference>
<organism evidence="7 8">
    <name type="scientific">Aspergillus ruber (strain CBS 135680)</name>
    <dbReference type="NCBI Taxonomy" id="1388766"/>
    <lineage>
        <taxon>Eukaryota</taxon>
        <taxon>Fungi</taxon>
        <taxon>Dikarya</taxon>
        <taxon>Ascomycota</taxon>
        <taxon>Pezizomycotina</taxon>
        <taxon>Eurotiomycetes</taxon>
        <taxon>Eurotiomycetidae</taxon>
        <taxon>Eurotiales</taxon>
        <taxon>Aspergillaceae</taxon>
        <taxon>Aspergillus</taxon>
        <taxon>Aspergillus subgen. Aspergillus</taxon>
    </lineage>
</organism>
<dbReference type="InterPro" id="IPR057683">
    <property type="entry name" value="DUF7923"/>
</dbReference>
<feature type="coiled-coil region" evidence="5">
    <location>
        <begin position="40"/>
        <end position="74"/>
    </location>
</feature>
<evidence type="ECO:0000313" key="8">
    <source>
        <dbReference type="Proteomes" id="UP000019804"/>
    </source>
</evidence>
<keyword evidence="2 4" id="KW-0863">Zinc-finger</keyword>
<proteinExistence type="predicted"/>
<dbReference type="EMBL" id="KK088488">
    <property type="protein sequence ID" value="EYE89956.1"/>
    <property type="molecule type" value="Genomic_DNA"/>
</dbReference>
<dbReference type="SUPFAM" id="SSF90229">
    <property type="entry name" value="CCCH zinc finger"/>
    <property type="match status" value="1"/>
</dbReference>
<dbReference type="Pfam" id="PF25543">
    <property type="entry name" value="zf-CCCH_tandem"/>
    <property type="match status" value="1"/>
</dbReference>
<feature type="zinc finger region" description="C3H1-type" evidence="4">
    <location>
        <begin position="340"/>
        <end position="368"/>
    </location>
</feature>
<reference evidence="8" key="1">
    <citation type="journal article" date="2014" name="Nat. Commun.">
        <title>Genomic adaptations of the halophilic Dead Sea filamentous fungus Eurotium rubrum.</title>
        <authorList>
            <person name="Kis-Papo T."/>
            <person name="Weig A.R."/>
            <person name="Riley R."/>
            <person name="Persoh D."/>
            <person name="Salamov A."/>
            <person name="Sun H."/>
            <person name="Lipzen A."/>
            <person name="Wasser S.P."/>
            <person name="Rambold G."/>
            <person name="Grigoriev I.V."/>
            <person name="Nevo E."/>
        </authorList>
    </citation>
    <scope>NUCLEOTIDE SEQUENCE [LARGE SCALE GENOMIC DNA]</scope>
    <source>
        <strain evidence="8">CBS 135680</strain>
    </source>
</reference>
<evidence type="ECO:0000256" key="1">
    <source>
        <dbReference type="ARBA" id="ARBA00022723"/>
    </source>
</evidence>
<evidence type="ECO:0000313" key="7">
    <source>
        <dbReference type="EMBL" id="EYE89956.1"/>
    </source>
</evidence>
<protein>
    <submittedName>
        <fullName evidence="7">CCCH zinc finger DNA binding protein</fullName>
    </submittedName>
</protein>
<dbReference type="Pfam" id="PF25542">
    <property type="entry name" value="zf-CCCH_12"/>
    <property type="match status" value="1"/>
</dbReference>
<dbReference type="OrthoDB" id="2270193at2759"/>
<accession>A0A017RZE6</accession>
<sequence length="430" mass="48008">MVYDIENMKRRYDQACAIEDSKDKIVEDLFSHIETLYCEMRKQRDDIDDKKRLIASFKAENKKYENDIDNMCHDQAKLSFVTVLVDGDGMNFPEKFIQGGHNGGHEAARLLIQAVEAHIQKIDLKASPTTRCRILVYANVEGLAKAYRDANVLRADETLTSFIQGFNKEDAMCDFTDAGKGKECTDFKLRAHFEQDILNVHCQRIIFCASADNGYARVLGPHRGSERISLVRGPPFASEMKELAESFVSTSFEEVFMSAKLRTARKVSPCSTNTVITPPRTPTPNYASAAKAAPLLQPSPTVVPAAMGPTKPGLSICVNARGQRVDRHVRYSSRDNVDELKGRKLCNRFHLVGSCTYGDDCTHKHGPSLSPRELTDLTHIARLSICPNGLFCREVNCTCGHRCPRENCSGYGCRFPDSMHGVDTNIVSMI</sequence>
<name>A0A017RZE6_ASPRC</name>